<gene>
    <name evidence="1" type="ORF">B0T14DRAFT_520536</name>
</gene>
<dbReference type="Proteomes" id="UP001175000">
    <property type="component" value="Unassembled WGS sequence"/>
</dbReference>
<dbReference type="EMBL" id="JAULSU010000004">
    <property type="protein sequence ID" value="KAK0620064.1"/>
    <property type="molecule type" value="Genomic_DNA"/>
</dbReference>
<reference evidence="1" key="1">
    <citation type="submission" date="2023-06" db="EMBL/GenBank/DDBJ databases">
        <title>Genome-scale phylogeny and comparative genomics of the fungal order Sordariales.</title>
        <authorList>
            <consortium name="Lawrence Berkeley National Laboratory"/>
            <person name="Hensen N."/>
            <person name="Bonometti L."/>
            <person name="Westerberg I."/>
            <person name="Brannstrom I.O."/>
            <person name="Guillou S."/>
            <person name="Cros-Aarteil S."/>
            <person name="Calhoun S."/>
            <person name="Haridas S."/>
            <person name="Kuo A."/>
            <person name="Mondo S."/>
            <person name="Pangilinan J."/>
            <person name="Riley R."/>
            <person name="Labutti K."/>
            <person name="Andreopoulos B."/>
            <person name="Lipzen A."/>
            <person name="Chen C."/>
            <person name="Yanf M."/>
            <person name="Daum C."/>
            <person name="Ng V."/>
            <person name="Clum A."/>
            <person name="Steindorff A."/>
            <person name="Ohm R."/>
            <person name="Martin F."/>
            <person name="Silar P."/>
            <person name="Natvig D."/>
            <person name="Lalanne C."/>
            <person name="Gautier V."/>
            <person name="Ament-Velasquez S.L."/>
            <person name="Kruys A."/>
            <person name="Hutchinson M.I."/>
            <person name="Powell A.J."/>
            <person name="Barry K."/>
            <person name="Miller A.N."/>
            <person name="Grigoriev I.V."/>
            <person name="Debuchy R."/>
            <person name="Gladieux P."/>
            <person name="Thoren M.H."/>
            <person name="Johannesson H."/>
        </authorList>
    </citation>
    <scope>NUCLEOTIDE SEQUENCE</scope>
    <source>
        <strain evidence="1">CBS 606.72</strain>
    </source>
</reference>
<evidence type="ECO:0000313" key="1">
    <source>
        <dbReference type="EMBL" id="KAK0620064.1"/>
    </source>
</evidence>
<comment type="caution">
    <text evidence="1">The sequence shown here is derived from an EMBL/GenBank/DDBJ whole genome shotgun (WGS) entry which is preliminary data.</text>
</comment>
<dbReference type="Gene3D" id="3.40.50.150">
    <property type="entry name" value="Vaccinia Virus protein VP39"/>
    <property type="match status" value="1"/>
</dbReference>
<proteinExistence type="predicted"/>
<dbReference type="SUPFAM" id="SSF53335">
    <property type="entry name" value="S-adenosyl-L-methionine-dependent methyltransferases"/>
    <property type="match status" value="1"/>
</dbReference>
<dbReference type="AlphaFoldDB" id="A0AA39WR53"/>
<accession>A0AA39WR53</accession>
<dbReference type="InterPro" id="IPR029063">
    <property type="entry name" value="SAM-dependent_MTases_sf"/>
</dbReference>
<protein>
    <recommendedName>
        <fullName evidence="3">Methyltransferase domain-containing protein</fullName>
    </recommendedName>
</protein>
<name>A0AA39WR53_9PEZI</name>
<sequence length="131" mass="14739">MSSRFDTEALTWDTNPSVLLATSLAHKSYLSHLPSDLSTLNILELGSRTGLLSFLLAPSVRSLTAVDPAEGMIHALQQKLASTQSEVKNVRGFVHFWKIRMMSGWVLILLRGSTCQRGGLMWWFRIWCCIM</sequence>
<organism evidence="1 2">
    <name type="scientific">Immersiella caudata</name>
    <dbReference type="NCBI Taxonomy" id="314043"/>
    <lineage>
        <taxon>Eukaryota</taxon>
        <taxon>Fungi</taxon>
        <taxon>Dikarya</taxon>
        <taxon>Ascomycota</taxon>
        <taxon>Pezizomycotina</taxon>
        <taxon>Sordariomycetes</taxon>
        <taxon>Sordariomycetidae</taxon>
        <taxon>Sordariales</taxon>
        <taxon>Lasiosphaeriaceae</taxon>
        <taxon>Immersiella</taxon>
    </lineage>
</organism>
<evidence type="ECO:0008006" key="3">
    <source>
        <dbReference type="Google" id="ProtNLM"/>
    </source>
</evidence>
<evidence type="ECO:0000313" key="2">
    <source>
        <dbReference type="Proteomes" id="UP001175000"/>
    </source>
</evidence>
<keyword evidence="2" id="KW-1185">Reference proteome</keyword>